<evidence type="ECO:0000313" key="6">
    <source>
        <dbReference type="Proteomes" id="UP001165122"/>
    </source>
</evidence>
<dbReference type="Pfam" id="PF00179">
    <property type="entry name" value="UQ_con"/>
    <property type="match status" value="1"/>
</dbReference>
<dbReference type="PROSITE" id="PS50127">
    <property type="entry name" value="UBC_2"/>
    <property type="match status" value="1"/>
</dbReference>
<dbReference type="OrthoDB" id="203576at2759"/>
<dbReference type="SMART" id="SM00212">
    <property type="entry name" value="UBCc"/>
    <property type="match status" value="1"/>
</dbReference>
<dbReference type="SUPFAM" id="SSF54495">
    <property type="entry name" value="UBC-like"/>
    <property type="match status" value="1"/>
</dbReference>
<proteinExistence type="predicted"/>
<dbReference type="PANTHER" id="PTHR46116">
    <property type="entry name" value="(E3-INDEPENDENT) E2 UBIQUITIN-CONJUGATING ENZYME"/>
    <property type="match status" value="1"/>
</dbReference>
<dbReference type="AlphaFoldDB" id="A0A9W7CEG9"/>
<dbReference type="EMBL" id="BRXW01000054">
    <property type="protein sequence ID" value="GMI03179.1"/>
    <property type="molecule type" value="Genomic_DNA"/>
</dbReference>
<evidence type="ECO:0000256" key="2">
    <source>
        <dbReference type="ARBA" id="ARBA00022786"/>
    </source>
</evidence>
<gene>
    <name evidence="5" type="ORF">TrLO_g14987</name>
</gene>
<dbReference type="PANTHER" id="PTHR46116:SF39">
    <property type="entry name" value="BACULOVIRAL IAP REPEAT-CONTAINING PROTEIN 6"/>
    <property type="match status" value="1"/>
</dbReference>
<organism evidence="5 6">
    <name type="scientific">Triparma laevis f. longispina</name>
    <dbReference type="NCBI Taxonomy" id="1714387"/>
    <lineage>
        <taxon>Eukaryota</taxon>
        <taxon>Sar</taxon>
        <taxon>Stramenopiles</taxon>
        <taxon>Ochrophyta</taxon>
        <taxon>Bolidophyceae</taxon>
        <taxon>Parmales</taxon>
        <taxon>Triparmaceae</taxon>
        <taxon>Triparma</taxon>
    </lineage>
</organism>
<keyword evidence="1" id="KW-0808">Transferase</keyword>
<evidence type="ECO:0000259" key="4">
    <source>
        <dbReference type="PROSITE" id="PS50127"/>
    </source>
</evidence>
<name>A0A9W7CEG9_9STRA</name>
<protein>
    <recommendedName>
        <fullName evidence="4">UBC core domain-containing protein</fullName>
    </recommendedName>
</protein>
<feature type="compositionally biased region" description="Low complexity" evidence="3">
    <location>
        <begin position="590"/>
        <end position="616"/>
    </location>
</feature>
<feature type="domain" description="UBC core" evidence="4">
    <location>
        <begin position="292"/>
        <end position="454"/>
    </location>
</feature>
<dbReference type="InterPro" id="IPR000608">
    <property type="entry name" value="UBC"/>
</dbReference>
<dbReference type="InterPro" id="IPR016135">
    <property type="entry name" value="UBQ-conjugating_enzyme/RWD"/>
</dbReference>
<evidence type="ECO:0000256" key="1">
    <source>
        <dbReference type="ARBA" id="ARBA00022679"/>
    </source>
</evidence>
<evidence type="ECO:0000313" key="5">
    <source>
        <dbReference type="EMBL" id="GMI03179.1"/>
    </source>
</evidence>
<dbReference type="GO" id="GO:0016740">
    <property type="term" value="F:transferase activity"/>
    <property type="evidence" value="ECO:0007669"/>
    <property type="project" value="UniProtKB-KW"/>
</dbReference>
<sequence>MGPKKRKHPSPTAPTTLSELITEMKSFTRWLSGSTKVKKKSTKKITSCSGIGYGSASTKKATAAAEKKQAAAASVENENDEIATTYFTSLVTLLKSEKDGGESLPSSSITVIKTFIAYYLRNDSLISIGQRKTLYSSLLTSLEYLSDPILTSKFFSTTNVDSPDILNLLKKLGKQAQVFKSFNSKNLPSIDPEIDVIGDSSKNEQYNKDSNNIINALAISLHIETTLYSLIGGIKSAQEIGIMEKNVETIEDDDDESYITQMSSLSFSTIVGLQRNHTFKNSPTTVVGSAQSRLLRISSEISTLTTSLPLYPSSSIFLRADDTRLDLLSFLITGPEGTPYSSGCFEFDIVLGPNYPNEPPKVKFLSTDSGRCRFNPNLYADGKVCLSLLGTWAGEPWNPKTSTLMQVLVSIQSLIFVDDPFYNEPGYDVKNKSLEKQSTKYNSQVRAATLRYGIMDVLKRRGGIWRPVIERHFRLRKKEITSQLSNWSLRIRDGYDDKTPKTIAGYENLVAGGGIVSSVKEFEKDVEEVRRLIEGLQGEKDVIEIGSEEKPKRKKGEVICLDDSDDNDDDDDDDDGDDNDDDVIICTRPKITTTTTTTTKTTAIKKGSSTKDAIEL</sequence>
<reference evidence="6" key="1">
    <citation type="journal article" date="2023" name="Commun. Biol.">
        <title>Genome analysis of Parmales, the sister group of diatoms, reveals the evolutionary specialization of diatoms from phago-mixotrophs to photoautotrophs.</title>
        <authorList>
            <person name="Ban H."/>
            <person name="Sato S."/>
            <person name="Yoshikawa S."/>
            <person name="Yamada K."/>
            <person name="Nakamura Y."/>
            <person name="Ichinomiya M."/>
            <person name="Sato N."/>
            <person name="Blanc-Mathieu R."/>
            <person name="Endo H."/>
            <person name="Kuwata A."/>
            <person name="Ogata H."/>
        </authorList>
    </citation>
    <scope>NUCLEOTIDE SEQUENCE [LARGE SCALE GENOMIC DNA]</scope>
    <source>
        <strain evidence="6">NIES 3700</strain>
    </source>
</reference>
<evidence type="ECO:0000256" key="3">
    <source>
        <dbReference type="SAM" id="MobiDB-lite"/>
    </source>
</evidence>
<dbReference type="Gene3D" id="3.10.110.10">
    <property type="entry name" value="Ubiquitin Conjugating Enzyme"/>
    <property type="match status" value="1"/>
</dbReference>
<keyword evidence="6" id="KW-1185">Reference proteome</keyword>
<comment type="caution">
    <text evidence="5">The sequence shown here is derived from an EMBL/GenBank/DDBJ whole genome shotgun (WGS) entry which is preliminary data.</text>
</comment>
<feature type="compositionally biased region" description="Acidic residues" evidence="3">
    <location>
        <begin position="560"/>
        <end position="583"/>
    </location>
</feature>
<feature type="region of interest" description="Disordered" evidence="3">
    <location>
        <begin position="554"/>
        <end position="616"/>
    </location>
</feature>
<dbReference type="Proteomes" id="UP001165122">
    <property type="component" value="Unassembled WGS sequence"/>
</dbReference>
<accession>A0A9W7CEG9</accession>
<keyword evidence="2" id="KW-0833">Ubl conjugation pathway</keyword>
<dbReference type="CDD" id="cd23810">
    <property type="entry name" value="UBCc_BIRC6"/>
    <property type="match status" value="1"/>
</dbReference>